<dbReference type="STRING" id="1679444.PYTT_0683"/>
<keyword evidence="2" id="KW-0812">Transmembrane</keyword>
<dbReference type="PANTHER" id="PTHR10829:SF25">
    <property type="entry name" value="DREBRIN-LIKE PROTEIN"/>
    <property type="match status" value="1"/>
</dbReference>
<dbReference type="Proteomes" id="UP000176204">
    <property type="component" value="Chromosome I"/>
</dbReference>
<sequence>MTDDTSPEDKKTTIPAGAPIKKVDPNELAARAAAKKAEARPIARRVLVAGGGEIGERPKLFSQADEVEIQKPRFVTPILKEQLEKEAAEAAARAEEEAARAAEEEARRAEEEARLAAEAAARAEAEAAEEARRLAEEQARAEEEARLAQEEYERQMREYEEQLAAYERQQAEEARLAAEQAAAQQAEAARLAAEQAAAHTAAQQAAAAAQPQAAAPTPAPMPVADAAGAPLAANLQATLDQIRAMQEALAAQAQAMAMVAQQAGLAAPAAHPYAAPAFAPAPLAGGTPLPAAPPAPAPAAAPVKLGAPKLSLSALKGTAAPHHDPAAQPAAPATPASPFAGAPAPALARPSLAAQPHTPAASPFASAPAPMLAPHAAAAPETAPSEPAAQAAPKLSLNASPAAAPSLATPKLARPGLALQSSASAAAAPGTQTAEDPENPDAAATEAAEQARQDAYYQALQSAAAQTPWHKKKSVLFMLGGFAALFIGVGIALYFKMQDDKAQQEEDKKIQALLKVAEGINKSLIKEPKGDLSLEALQQKNVGLGSINKDSCQRLLRVIKNKDRDIGVARQAIIYLAVMMAQDASLCQLVIDDIVKKPEAYDKDRFDWLTQNIAATRMPNAKQLLLDLAEKINTKAPDNKDMYIGEIYKNIAGLVDAGDFDAMVKLVNDEKTSGKLAGALANNLYTIIESTYRENPEAAAALGDKLVSDINEKKMAGQLLLALAQAGSPKGFEMIKNRMANAPDPRMAYGVWTNVKQALSMWSNDSVVPYLVELRTAENPMIAKEADTALAALINHDSSRTDEEFDRLVALVYGDLNTDTSEYDELNNKLSPGSAMEVKSSDPSYAGLQARMEKIKPIHNQKIIFCTSLAKHTAKPHIMRYLEKMSKDSDRLVAVEAKSAMTRVQENTKKAEAAKAAAAAKKD</sequence>
<dbReference type="KEGG" id="agl:PYTT_0683"/>
<feature type="region of interest" description="Disordered" evidence="1">
    <location>
        <begin position="1"/>
        <end position="25"/>
    </location>
</feature>
<evidence type="ECO:0000256" key="1">
    <source>
        <dbReference type="SAM" id="MobiDB-lite"/>
    </source>
</evidence>
<reference evidence="4" key="1">
    <citation type="submission" date="2016-09" db="EMBL/GenBank/DDBJ databases">
        <authorList>
            <person name="Koehorst J."/>
        </authorList>
    </citation>
    <scope>NUCLEOTIDE SEQUENCE [LARGE SCALE GENOMIC DNA]</scope>
</reference>
<organism evidence="3 4">
    <name type="scientific">Akkermansia glycaniphila</name>
    <dbReference type="NCBI Taxonomy" id="1679444"/>
    <lineage>
        <taxon>Bacteria</taxon>
        <taxon>Pseudomonadati</taxon>
        <taxon>Verrucomicrobiota</taxon>
        <taxon>Verrucomicrobiia</taxon>
        <taxon>Verrucomicrobiales</taxon>
        <taxon>Akkermansiaceae</taxon>
        <taxon>Akkermansia</taxon>
    </lineage>
</organism>
<feature type="region of interest" description="Disordered" evidence="1">
    <location>
        <begin position="419"/>
        <end position="450"/>
    </location>
</feature>
<evidence type="ECO:0000313" key="4">
    <source>
        <dbReference type="Proteomes" id="UP000176204"/>
    </source>
</evidence>
<keyword evidence="2" id="KW-0472">Membrane</keyword>
<dbReference type="InterPro" id="IPR016024">
    <property type="entry name" value="ARM-type_fold"/>
</dbReference>
<dbReference type="GO" id="GO:0051015">
    <property type="term" value="F:actin filament binding"/>
    <property type="evidence" value="ECO:0007669"/>
    <property type="project" value="TreeGrafter"/>
</dbReference>
<gene>
    <name evidence="3" type="ORF">PYTT_0683</name>
</gene>
<feature type="transmembrane region" description="Helical" evidence="2">
    <location>
        <begin position="475"/>
        <end position="495"/>
    </location>
</feature>
<protein>
    <submittedName>
        <fullName evidence="3">Armadillo-type fold</fullName>
    </submittedName>
</protein>
<feature type="region of interest" description="Disordered" evidence="1">
    <location>
        <begin position="903"/>
        <end position="923"/>
    </location>
</feature>
<feature type="region of interest" description="Disordered" evidence="1">
    <location>
        <begin position="317"/>
        <end position="397"/>
    </location>
</feature>
<dbReference type="EMBL" id="LT629973">
    <property type="protein sequence ID" value="SEH77908.1"/>
    <property type="molecule type" value="Genomic_DNA"/>
</dbReference>
<dbReference type="GO" id="GO:0030864">
    <property type="term" value="C:cortical actin cytoskeleton"/>
    <property type="evidence" value="ECO:0007669"/>
    <property type="project" value="TreeGrafter"/>
</dbReference>
<evidence type="ECO:0000256" key="2">
    <source>
        <dbReference type="SAM" id="Phobius"/>
    </source>
</evidence>
<name>A0A1H6KY46_9BACT</name>
<dbReference type="SUPFAM" id="SSF48371">
    <property type="entry name" value="ARM repeat"/>
    <property type="match status" value="1"/>
</dbReference>
<feature type="compositionally biased region" description="Low complexity" evidence="1">
    <location>
        <begin position="914"/>
        <end position="923"/>
    </location>
</feature>
<dbReference type="GO" id="GO:0005884">
    <property type="term" value="C:actin filament"/>
    <property type="evidence" value="ECO:0007669"/>
    <property type="project" value="TreeGrafter"/>
</dbReference>
<keyword evidence="4" id="KW-1185">Reference proteome</keyword>
<accession>A0A1H6KY46</accession>
<dbReference type="AlphaFoldDB" id="A0A1H6KY46"/>
<feature type="compositionally biased region" description="Low complexity" evidence="1">
    <location>
        <begin position="326"/>
        <end position="397"/>
    </location>
</feature>
<proteinExistence type="predicted"/>
<keyword evidence="2" id="KW-1133">Transmembrane helix</keyword>
<evidence type="ECO:0000313" key="3">
    <source>
        <dbReference type="EMBL" id="SEH77908.1"/>
    </source>
</evidence>
<dbReference type="GO" id="GO:0030833">
    <property type="term" value="P:regulation of actin filament polymerization"/>
    <property type="evidence" value="ECO:0007669"/>
    <property type="project" value="TreeGrafter"/>
</dbReference>
<dbReference type="RefSeq" id="WP_067776940.1">
    <property type="nucleotide sequence ID" value="NZ_LIGX01000032.1"/>
</dbReference>
<dbReference type="PANTHER" id="PTHR10829">
    <property type="entry name" value="CORTACTIN AND DREBRIN"/>
    <property type="match status" value="1"/>
</dbReference>
<feature type="region of interest" description="Disordered" evidence="1">
    <location>
        <begin position="86"/>
        <end position="149"/>
    </location>
</feature>